<dbReference type="Proteomes" id="UP000092634">
    <property type="component" value="Unassembled WGS sequence"/>
</dbReference>
<proteinExistence type="predicted"/>
<evidence type="ECO:0000313" key="2">
    <source>
        <dbReference type="Proteomes" id="UP000092634"/>
    </source>
</evidence>
<organism evidence="1 2">
    <name type="scientific">Janthinobacterium lividum</name>
    <dbReference type="NCBI Taxonomy" id="29581"/>
    <lineage>
        <taxon>Bacteria</taxon>
        <taxon>Pseudomonadati</taxon>
        <taxon>Pseudomonadota</taxon>
        <taxon>Betaproteobacteria</taxon>
        <taxon>Burkholderiales</taxon>
        <taxon>Oxalobacteraceae</taxon>
        <taxon>Janthinobacterium</taxon>
    </lineage>
</organism>
<evidence type="ECO:0000313" key="1">
    <source>
        <dbReference type="EMBL" id="OFJ47824.1"/>
    </source>
</evidence>
<name>A0A1E8PQ13_9BURK</name>
<protein>
    <submittedName>
        <fullName evidence="1">Uncharacterized protein</fullName>
    </submittedName>
</protein>
<sequence length="133" mass="14405">MENTLHATRYADKSMASSTIRPTLQNCIVPVAPTCFLLQASAGIGIAALTAHIHEIAKTYHAYGAANLTFIVSDAEALERDGFFAPAKQRALVGKLPIEVNYIFATEAGSRHCCGASHTLPYWAENFLKPEAR</sequence>
<dbReference type="AlphaFoldDB" id="A0A1E8PQ13"/>
<accession>A0A1E8PQ13</accession>
<comment type="caution">
    <text evidence="1">The sequence shown here is derived from an EMBL/GenBank/DDBJ whole genome shotgun (WGS) entry which is preliminary data.</text>
</comment>
<dbReference type="EMBL" id="MAQB02000001">
    <property type="protein sequence ID" value="OFJ47824.1"/>
    <property type="molecule type" value="Genomic_DNA"/>
</dbReference>
<reference evidence="1 2" key="1">
    <citation type="submission" date="2016-10" db="EMBL/GenBank/DDBJ databases">
        <title>Updated version of Genome Assembly of Janthinobacterium lividum ERGS5:01.</title>
        <authorList>
            <person name="Kumar R."/>
            <person name="Acharya V."/>
            <person name="Singh D."/>
        </authorList>
    </citation>
    <scope>NUCLEOTIDE SEQUENCE [LARGE SCALE GENOMIC DNA]</scope>
    <source>
        <strain evidence="1 2">ERGS5:01</strain>
    </source>
</reference>
<gene>
    <name evidence="1" type="ORF">BA896_001220</name>
</gene>